<comment type="cofactor">
    <cofactor evidence="1">
        <name>pyridoxal 5'-phosphate</name>
        <dbReference type="ChEBI" id="CHEBI:597326"/>
    </cofactor>
</comment>
<dbReference type="Gene3D" id="3.40.640.10">
    <property type="entry name" value="Type I PLP-dependent aspartate aminotransferase-like (Major domain)"/>
    <property type="match status" value="1"/>
</dbReference>
<gene>
    <name evidence="7" type="ORF">FYJ33_09700</name>
</gene>
<dbReference type="InterPro" id="IPR010969">
    <property type="entry name" value="Cys_dSase-rel_unknwn_funct"/>
</dbReference>
<evidence type="ECO:0000313" key="7">
    <source>
        <dbReference type="EMBL" id="MSR91665.1"/>
    </source>
</evidence>
<dbReference type="InterPro" id="IPR015421">
    <property type="entry name" value="PyrdxlP-dep_Trfase_major"/>
</dbReference>
<comment type="catalytic activity">
    <reaction evidence="5">
        <text>(sulfur carrier)-H + L-cysteine = (sulfur carrier)-SH + L-alanine</text>
        <dbReference type="Rhea" id="RHEA:43892"/>
        <dbReference type="Rhea" id="RHEA-COMP:14737"/>
        <dbReference type="Rhea" id="RHEA-COMP:14739"/>
        <dbReference type="ChEBI" id="CHEBI:29917"/>
        <dbReference type="ChEBI" id="CHEBI:35235"/>
        <dbReference type="ChEBI" id="CHEBI:57972"/>
        <dbReference type="ChEBI" id="CHEBI:64428"/>
        <dbReference type="EC" id="2.8.1.7"/>
    </reaction>
</comment>
<reference evidence="7 8" key="1">
    <citation type="submission" date="2019-08" db="EMBL/GenBank/DDBJ databases">
        <title>In-depth cultivation of the pig gut microbiome towards novel bacterial diversity and tailored functional studies.</title>
        <authorList>
            <person name="Wylensek D."/>
            <person name="Hitch T.C.A."/>
            <person name="Clavel T."/>
        </authorList>
    </citation>
    <scope>NUCLEOTIDE SEQUENCE [LARGE SCALE GENOMIC DNA]</scope>
    <source>
        <strain evidence="7 8">WCA-383-APC-5B</strain>
    </source>
</reference>
<comment type="similarity">
    <text evidence="2">Belongs to the class-V pyridoxal-phosphate-dependent aminotransferase family. Csd subfamily.</text>
</comment>
<evidence type="ECO:0000256" key="5">
    <source>
        <dbReference type="ARBA" id="ARBA00050776"/>
    </source>
</evidence>
<organism evidence="7 8">
    <name type="scientific">Inconstantimicrobium porci</name>
    <dbReference type="NCBI Taxonomy" id="2652291"/>
    <lineage>
        <taxon>Bacteria</taxon>
        <taxon>Bacillati</taxon>
        <taxon>Bacillota</taxon>
        <taxon>Clostridia</taxon>
        <taxon>Eubacteriales</taxon>
        <taxon>Clostridiaceae</taxon>
        <taxon>Inconstantimicrobium</taxon>
    </lineage>
</organism>
<keyword evidence="8" id="KW-1185">Reference proteome</keyword>
<dbReference type="PANTHER" id="PTHR43586:SF4">
    <property type="entry name" value="ISOPENICILLIN N EPIMERASE"/>
    <property type="match status" value="1"/>
</dbReference>
<comment type="caution">
    <text evidence="7">The sequence shown here is derived from an EMBL/GenBank/DDBJ whole genome shotgun (WGS) entry which is preliminary data.</text>
</comment>
<evidence type="ECO:0000313" key="8">
    <source>
        <dbReference type="Proteomes" id="UP000460287"/>
    </source>
</evidence>
<evidence type="ECO:0000259" key="6">
    <source>
        <dbReference type="Pfam" id="PF00266"/>
    </source>
</evidence>
<evidence type="ECO:0000256" key="1">
    <source>
        <dbReference type="ARBA" id="ARBA00001933"/>
    </source>
</evidence>
<dbReference type="GO" id="GO:0031071">
    <property type="term" value="F:cysteine desulfurase activity"/>
    <property type="evidence" value="ECO:0007669"/>
    <property type="project" value="UniProtKB-EC"/>
</dbReference>
<dbReference type="SUPFAM" id="SSF53383">
    <property type="entry name" value="PLP-dependent transferases"/>
    <property type="match status" value="1"/>
</dbReference>
<evidence type="ECO:0000256" key="4">
    <source>
        <dbReference type="ARBA" id="ARBA00022898"/>
    </source>
</evidence>
<dbReference type="GO" id="GO:0008483">
    <property type="term" value="F:transaminase activity"/>
    <property type="evidence" value="ECO:0007669"/>
    <property type="project" value="UniProtKB-KW"/>
</dbReference>
<dbReference type="PIRSF" id="PIRSF005572">
    <property type="entry name" value="NifS"/>
    <property type="match status" value="1"/>
</dbReference>
<dbReference type="EC" id="2.8.1.7" evidence="3"/>
<proteinExistence type="inferred from homology"/>
<dbReference type="PANTHER" id="PTHR43586">
    <property type="entry name" value="CYSTEINE DESULFURASE"/>
    <property type="match status" value="1"/>
</dbReference>
<dbReference type="InterPro" id="IPR015424">
    <property type="entry name" value="PyrdxlP-dep_Trfase"/>
</dbReference>
<accession>A0A7X2T1X6</accession>
<feature type="domain" description="Aminotransferase class V" evidence="6">
    <location>
        <begin position="3"/>
        <end position="373"/>
    </location>
</feature>
<dbReference type="InterPro" id="IPR015422">
    <property type="entry name" value="PyrdxlP-dep_Trfase_small"/>
</dbReference>
<protein>
    <recommendedName>
        <fullName evidence="3">cysteine desulfurase</fullName>
        <ecNumber evidence="3">2.8.1.7</ecNumber>
    </recommendedName>
</protein>
<dbReference type="EMBL" id="VULX01000013">
    <property type="protein sequence ID" value="MSR91665.1"/>
    <property type="molecule type" value="Genomic_DNA"/>
</dbReference>
<dbReference type="InterPro" id="IPR000192">
    <property type="entry name" value="Aminotrans_V_dom"/>
</dbReference>
<name>A0A7X2T1X6_9CLOT</name>
<evidence type="ECO:0000256" key="3">
    <source>
        <dbReference type="ARBA" id="ARBA00012239"/>
    </source>
</evidence>
<dbReference type="NCBIfam" id="TIGR01977">
    <property type="entry name" value="am_tr_V_EF2568"/>
    <property type="match status" value="1"/>
</dbReference>
<dbReference type="InterPro" id="IPR016454">
    <property type="entry name" value="Cysteine_dSase"/>
</dbReference>
<keyword evidence="4" id="KW-0663">Pyridoxal phosphate</keyword>
<dbReference type="Proteomes" id="UP000460287">
    <property type="component" value="Unassembled WGS sequence"/>
</dbReference>
<dbReference type="Pfam" id="PF00266">
    <property type="entry name" value="Aminotran_5"/>
    <property type="match status" value="1"/>
</dbReference>
<keyword evidence="7" id="KW-0032">Aminotransferase</keyword>
<dbReference type="RefSeq" id="WP_154531561.1">
    <property type="nucleotide sequence ID" value="NZ_VULX01000013.1"/>
</dbReference>
<dbReference type="AlphaFoldDB" id="A0A7X2T1X6"/>
<evidence type="ECO:0000256" key="2">
    <source>
        <dbReference type="ARBA" id="ARBA00010447"/>
    </source>
</evidence>
<dbReference type="Gene3D" id="3.90.1150.10">
    <property type="entry name" value="Aspartate Aminotransferase, domain 1"/>
    <property type="match status" value="1"/>
</dbReference>
<sequence length="384" mass="42279">MSIYLDNASTSFPKPKEVLDSINNFMINLGGNSGRGSSSSSLKSSHVTYNCREAVAQFFNFNKSENVIFTNNITSSLNILLNSIVQEGWHVITSTMEHNSVLRPLFKLKEERNIELTVVQADNNGFVAAADIDNAIKDNTKLVILSQASNVIGNIQPLKEIGELCRKKSIYFIIDTAQSAGGINVDFKELNCNALAFTGHKGLLGPQGIGGFIIDDDLNDIAKPVFVGGTGSMSYSLVQPDFLPDKFESGTLNTPGIAGLYSAINYINKETINAIHTKEMYLSRLLLDDLNNMDYITLYGPNTTINRLSTFSINLNDMNSNEFSYYLDSKYNIITRTGLHCAPLAHKTIGTENMGTVRISIGYFNTVEDIKSLIDAIYHIHKGV</sequence>
<keyword evidence="7" id="KW-0808">Transferase</keyword>